<evidence type="ECO:0000313" key="1">
    <source>
        <dbReference type="EMBL" id="GDY64052.1"/>
    </source>
</evidence>
<evidence type="ECO:0000313" key="3">
    <source>
        <dbReference type="Proteomes" id="UP000299211"/>
    </source>
</evidence>
<gene>
    <name evidence="1" type="ORF">SAV14893_034450</name>
    <name evidence="2" type="ORF">SAV31267_052760</name>
</gene>
<sequence>MRGRNAGLWESLLLALVRALLPARGRHRAVPLQGRGRDRLLAPATASPLRPRRPLDARQPIELDTPLVRPYLLTSEERRERRLRRQRWHALWPAVHGVDVGPRRIHGVEVPA</sequence>
<dbReference type="RefSeq" id="WP_037650778.1">
    <property type="nucleotide sequence ID" value="NZ_BAABTN010000027.1"/>
</dbReference>
<evidence type="ECO:0000313" key="4">
    <source>
        <dbReference type="Proteomes" id="UP000302139"/>
    </source>
</evidence>
<dbReference type="AlphaFoldDB" id="A0A4D4LRX9"/>
<comment type="caution">
    <text evidence="1">The sequence shown here is derived from an EMBL/GenBank/DDBJ whole genome shotgun (WGS) entry which is preliminary data.</text>
</comment>
<proteinExistence type="predicted"/>
<dbReference type="Proteomes" id="UP000299211">
    <property type="component" value="Unassembled WGS sequence"/>
</dbReference>
<reference evidence="1 4" key="2">
    <citation type="submission" date="2019-04" db="EMBL/GenBank/DDBJ databases">
        <title>Draft genome sequences of Streptomyces avermitilis NBRC 14893.</title>
        <authorList>
            <person name="Komaki H."/>
            <person name="Tamura T."/>
            <person name="Hosoyama A."/>
        </authorList>
    </citation>
    <scope>NUCLEOTIDE SEQUENCE [LARGE SCALE GENOMIC DNA]</scope>
    <source>
        <strain evidence="1 4">NBRC 14893</strain>
    </source>
</reference>
<dbReference type="GeneID" id="43933270"/>
<dbReference type="STRING" id="33903.AQJ43_33765"/>
<name>A0A4D4LRX9_STRAX</name>
<protein>
    <submittedName>
        <fullName evidence="1">Uncharacterized protein</fullName>
    </submittedName>
</protein>
<organism evidence="1 4">
    <name type="scientific">Streptomyces avermitilis</name>
    <dbReference type="NCBI Taxonomy" id="33903"/>
    <lineage>
        <taxon>Bacteria</taxon>
        <taxon>Bacillati</taxon>
        <taxon>Actinomycetota</taxon>
        <taxon>Actinomycetes</taxon>
        <taxon>Kitasatosporales</taxon>
        <taxon>Streptomycetaceae</taxon>
        <taxon>Streptomyces</taxon>
    </lineage>
</organism>
<dbReference type="EMBL" id="BJHX01000001">
    <property type="protein sequence ID" value="GDY64052.1"/>
    <property type="molecule type" value="Genomic_DNA"/>
</dbReference>
<accession>A0A4D4LRX9</accession>
<dbReference type="EMBL" id="BJHY01000001">
    <property type="protein sequence ID" value="GDY75791.1"/>
    <property type="molecule type" value="Genomic_DNA"/>
</dbReference>
<reference evidence="2 3" key="1">
    <citation type="submission" date="2019-04" db="EMBL/GenBank/DDBJ databases">
        <title>Draft genome sequences of Streptomyces avermitilis ATCC 31267.</title>
        <authorList>
            <person name="Komaki H."/>
            <person name="Tamura T."/>
            <person name="Hosoyama A."/>
        </authorList>
    </citation>
    <scope>NUCLEOTIDE SEQUENCE [LARGE SCALE GENOMIC DNA]</scope>
    <source>
        <strain evidence="2 3">ATCC 31267</strain>
    </source>
</reference>
<dbReference type="Proteomes" id="UP000302139">
    <property type="component" value="Unassembled WGS sequence"/>
</dbReference>
<evidence type="ECO:0000313" key="2">
    <source>
        <dbReference type="EMBL" id="GDY75791.1"/>
    </source>
</evidence>